<sequence length="237" mass="26922">MARLPLEPNLYDDYFLFLLCIDRGYSFAAIFSQCYRFSVFLVAVKYGNDKETSTVCPDIHKMNSLTYSGMNHQIADVRGDGVFIGGRRGFKKFRVQYFGLLRKNIVVFNQQVDVTGYYYNSPSMETDMVPEIPASEHLNVSQGKKSYVKIPRKLNTSIAYLFALIKPCGVHGDGDKEYGQFPEDVILSHELEIVLVLLPWKLITGGHKSLPALLIVQVKKHYLGAMLIDLSRLEPQK</sequence>
<reference evidence="1 2" key="1">
    <citation type="submission" date="2022-12" db="EMBL/GenBank/DDBJ databases">
        <title>Chromosome-scale assembly of the Ensete ventricosum genome.</title>
        <authorList>
            <person name="Dussert Y."/>
            <person name="Stocks J."/>
            <person name="Wendawek A."/>
            <person name="Woldeyes F."/>
            <person name="Nichols R.A."/>
            <person name="Borrell J.S."/>
        </authorList>
    </citation>
    <scope>NUCLEOTIDE SEQUENCE [LARGE SCALE GENOMIC DNA]</scope>
    <source>
        <strain evidence="2">cv. Maze</strain>
        <tissue evidence="1">Seeds</tissue>
    </source>
</reference>
<accession>A0AAV8PRX1</accession>
<keyword evidence="2" id="KW-1185">Reference proteome</keyword>
<dbReference type="EMBL" id="JAQQAF010000020">
    <property type="protein sequence ID" value="KAJ8455778.1"/>
    <property type="molecule type" value="Genomic_DNA"/>
</dbReference>
<organism evidence="1 2">
    <name type="scientific">Ensete ventricosum</name>
    <name type="common">Abyssinian banana</name>
    <name type="synonym">Musa ensete</name>
    <dbReference type="NCBI Taxonomy" id="4639"/>
    <lineage>
        <taxon>Eukaryota</taxon>
        <taxon>Viridiplantae</taxon>
        <taxon>Streptophyta</taxon>
        <taxon>Embryophyta</taxon>
        <taxon>Tracheophyta</taxon>
        <taxon>Spermatophyta</taxon>
        <taxon>Magnoliopsida</taxon>
        <taxon>Liliopsida</taxon>
        <taxon>Zingiberales</taxon>
        <taxon>Musaceae</taxon>
        <taxon>Ensete</taxon>
    </lineage>
</organism>
<dbReference type="AlphaFoldDB" id="A0AAV8PRX1"/>
<protein>
    <submittedName>
        <fullName evidence="1">Uncharacterized protein</fullName>
    </submittedName>
</protein>
<dbReference type="Proteomes" id="UP001222027">
    <property type="component" value="Unassembled WGS sequence"/>
</dbReference>
<evidence type="ECO:0000313" key="1">
    <source>
        <dbReference type="EMBL" id="KAJ8455778.1"/>
    </source>
</evidence>
<proteinExistence type="predicted"/>
<comment type="caution">
    <text evidence="1">The sequence shown here is derived from an EMBL/GenBank/DDBJ whole genome shotgun (WGS) entry which is preliminary data.</text>
</comment>
<evidence type="ECO:0000313" key="2">
    <source>
        <dbReference type="Proteomes" id="UP001222027"/>
    </source>
</evidence>
<gene>
    <name evidence="1" type="ORF">OPV22_035024</name>
</gene>
<name>A0AAV8PRX1_ENSVE</name>